<dbReference type="EMBL" id="CP043732">
    <property type="protein sequence ID" value="QMU96090.1"/>
    <property type="molecule type" value="Genomic_DNA"/>
</dbReference>
<evidence type="ECO:0000256" key="1">
    <source>
        <dbReference type="SAM" id="Phobius"/>
    </source>
</evidence>
<dbReference type="PANTHER" id="PTHR34351">
    <property type="entry name" value="SLR1927 PROTEIN-RELATED"/>
    <property type="match status" value="1"/>
</dbReference>
<reference evidence="3 4" key="1">
    <citation type="journal article" date="2020" name="Front. Microbiol.">
        <title>Design of Bacterial Strain-Specific qPCR Assays Using NGS Data and Publicly Available Resources and Its Application to Track Biocontrol Strains.</title>
        <authorList>
            <person name="Hernandez I."/>
            <person name="Sant C."/>
            <person name="Martinez R."/>
            <person name="Fernandez C."/>
        </authorList>
    </citation>
    <scope>NUCLEOTIDE SEQUENCE [LARGE SCALE GENOMIC DNA]</scope>
    <source>
        <strain evidence="3 4">B24</strain>
    </source>
</reference>
<keyword evidence="1" id="KW-0472">Membrane</keyword>
<dbReference type="Proteomes" id="UP000515708">
    <property type="component" value="Chromosome"/>
</dbReference>
<name>A0A7D7WGV6_9MICO</name>
<accession>A0A7D7WGV6</accession>
<dbReference type="RefSeq" id="WP_182254106.1">
    <property type="nucleotide sequence ID" value="NZ_CP043732.1"/>
</dbReference>
<evidence type="ECO:0000313" key="3">
    <source>
        <dbReference type="EMBL" id="QMU96090.1"/>
    </source>
</evidence>
<sequence>MRTRPLTARGAACLVLGGLLCVAANVLAARPLLYIGVLLLLLPLISLLVVRAPRRRGEVWRQISTDLLAVGETSKVTVRFELYAPGVPRGRWRDTLPDAVRGDAVGEYPGETRLLHYDLEGVRRGTATLGPLLLRTVDPFGLAQRVQAFGETRMITVVPQVFALSPLPTRVGAAGGAAQTRSTRIGQGADNLIPRAYLSGDSRRRIHWRATAHRGSLMVRQEEEEASPDAVVVLDRAASRWARPGDTPDPAFEAAVSLCASAALRFVQDGYSVDVFDSSGALLGALRGHEDDRDGLMVALATVIPRGEPRDLRAIVGGTPPGPLVVITGAIQADDAVRLSTAGAAAPMLIAAGASRDALAVAAEHGWNVARLDTAADPAEVWESAIPQAKAPRG</sequence>
<dbReference type="PANTHER" id="PTHR34351:SF1">
    <property type="entry name" value="SLR1927 PROTEIN"/>
    <property type="match status" value="1"/>
</dbReference>
<proteinExistence type="predicted"/>
<keyword evidence="1" id="KW-1133">Transmembrane helix</keyword>
<dbReference type="Pfam" id="PF01882">
    <property type="entry name" value="DUF58"/>
    <property type="match status" value="1"/>
</dbReference>
<protein>
    <submittedName>
        <fullName evidence="3">DUF58 domain-containing protein</fullName>
    </submittedName>
</protein>
<evidence type="ECO:0000313" key="4">
    <source>
        <dbReference type="Proteomes" id="UP000515708"/>
    </source>
</evidence>
<dbReference type="AlphaFoldDB" id="A0A7D7WGV6"/>
<evidence type="ECO:0000259" key="2">
    <source>
        <dbReference type="Pfam" id="PF01882"/>
    </source>
</evidence>
<keyword evidence="1" id="KW-0812">Transmembrane</keyword>
<gene>
    <name evidence="3" type="ORF">FVO59_01930</name>
</gene>
<dbReference type="InterPro" id="IPR002881">
    <property type="entry name" value="DUF58"/>
</dbReference>
<feature type="domain" description="DUF58" evidence="2">
    <location>
        <begin position="195"/>
        <end position="273"/>
    </location>
</feature>
<organism evidence="3 4">
    <name type="scientific">Microbacterium esteraromaticum</name>
    <dbReference type="NCBI Taxonomy" id="57043"/>
    <lineage>
        <taxon>Bacteria</taxon>
        <taxon>Bacillati</taxon>
        <taxon>Actinomycetota</taxon>
        <taxon>Actinomycetes</taxon>
        <taxon>Micrococcales</taxon>
        <taxon>Microbacteriaceae</taxon>
        <taxon>Microbacterium</taxon>
    </lineage>
</organism>
<feature type="transmembrane region" description="Helical" evidence="1">
    <location>
        <begin position="34"/>
        <end position="52"/>
    </location>
</feature>